<keyword evidence="2" id="KW-0533">Nickel</keyword>
<evidence type="ECO:0000256" key="5">
    <source>
        <dbReference type="ARBA" id="ARBA00022801"/>
    </source>
</evidence>
<dbReference type="InterPro" id="IPR003495">
    <property type="entry name" value="CobW/HypB/UreG_nucleotide-bd"/>
</dbReference>
<dbReference type="SUPFAM" id="SSF52540">
    <property type="entry name" value="P-loop containing nucleoside triphosphate hydrolases"/>
    <property type="match status" value="1"/>
</dbReference>
<evidence type="ECO:0000256" key="1">
    <source>
        <dbReference type="ARBA" id="ARBA00006211"/>
    </source>
</evidence>
<keyword evidence="6" id="KW-0862">Zinc</keyword>
<dbReference type="Proteomes" id="UP001601992">
    <property type="component" value="Unassembled WGS sequence"/>
</dbReference>
<evidence type="ECO:0000256" key="6">
    <source>
        <dbReference type="ARBA" id="ARBA00022833"/>
    </source>
</evidence>
<proteinExistence type="inferred from homology"/>
<evidence type="ECO:0000259" key="8">
    <source>
        <dbReference type="Pfam" id="PF02492"/>
    </source>
</evidence>
<dbReference type="EMBL" id="JBIAQY010000002">
    <property type="protein sequence ID" value="MFF3567307.1"/>
    <property type="molecule type" value="Genomic_DNA"/>
</dbReference>
<keyword evidence="5" id="KW-0378">Hydrolase</keyword>
<dbReference type="InterPro" id="IPR027417">
    <property type="entry name" value="P-loop_NTPase"/>
</dbReference>
<keyword evidence="4" id="KW-0547">Nucleotide-binding</keyword>
<comment type="similarity">
    <text evidence="1">Belongs to the SIMIBI class G3E GTPase family. HypB/HupM subfamily.</text>
</comment>
<dbReference type="InterPro" id="IPR004392">
    <property type="entry name" value="Hyd_mat_HypB"/>
</dbReference>
<dbReference type="PIRSF" id="PIRSF005624">
    <property type="entry name" value="Ni-bind_GTPase"/>
    <property type="match status" value="1"/>
</dbReference>
<keyword evidence="10" id="KW-1185">Reference proteome</keyword>
<keyword evidence="7" id="KW-0342">GTP-binding</keyword>
<feature type="domain" description="CobW/HypB/UreG nucleotide-binding" evidence="8">
    <location>
        <begin position="72"/>
        <end position="229"/>
    </location>
</feature>
<evidence type="ECO:0000256" key="7">
    <source>
        <dbReference type="ARBA" id="ARBA00023134"/>
    </source>
</evidence>
<evidence type="ECO:0000256" key="4">
    <source>
        <dbReference type="ARBA" id="ARBA00022741"/>
    </source>
</evidence>
<sequence length="267" mass="29522">MCATCGCGRDSTAVITEPHVHEHEHEHDHPHHHEHDHPATETVILEQQVLAKNDQLAQRNRQWFADRDILALNLTSSPGAGKTTLLERTIRECPDLPIGVIEGDQETLLDARRIESTGCPVVQLNTGAGCHLDAEMTRNALEALNPPERGVVFIENVGNLVCPALFDLGEQAKVVIVSVTEGTDKPLKYPHMFAAAELVLINKIDLLPYVDFDLDQCVRYARTTNPGVELLALSATTGEGFGDWYEWLADRRRSTLGRAIEVTTQQA</sequence>
<dbReference type="PANTHER" id="PTHR30134">
    <property type="entry name" value="HYDROGENASE PROTEIN ASSEMBLY PROTEIN, NICKEL CHAPERONE"/>
    <property type="match status" value="1"/>
</dbReference>
<evidence type="ECO:0000256" key="3">
    <source>
        <dbReference type="ARBA" id="ARBA00022723"/>
    </source>
</evidence>
<evidence type="ECO:0000256" key="2">
    <source>
        <dbReference type="ARBA" id="ARBA00022596"/>
    </source>
</evidence>
<organism evidence="9 10">
    <name type="scientific">Nocardia jiangxiensis</name>
    <dbReference type="NCBI Taxonomy" id="282685"/>
    <lineage>
        <taxon>Bacteria</taxon>
        <taxon>Bacillati</taxon>
        <taxon>Actinomycetota</taxon>
        <taxon>Actinomycetes</taxon>
        <taxon>Mycobacteriales</taxon>
        <taxon>Nocardiaceae</taxon>
        <taxon>Nocardia</taxon>
    </lineage>
</organism>
<evidence type="ECO:0000313" key="9">
    <source>
        <dbReference type="EMBL" id="MFF3567307.1"/>
    </source>
</evidence>
<evidence type="ECO:0000313" key="10">
    <source>
        <dbReference type="Proteomes" id="UP001601992"/>
    </source>
</evidence>
<name>A0ABW6RTH6_9NOCA</name>
<dbReference type="RefSeq" id="WP_387402723.1">
    <property type="nucleotide sequence ID" value="NZ_JBIAQY010000002.1"/>
</dbReference>
<keyword evidence="3" id="KW-0479">Metal-binding</keyword>
<dbReference type="NCBIfam" id="TIGR00073">
    <property type="entry name" value="hypB"/>
    <property type="match status" value="1"/>
</dbReference>
<comment type="caution">
    <text evidence="9">The sequence shown here is derived from an EMBL/GenBank/DDBJ whole genome shotgun (WGS) entry which is preliminary data.</text>
</comment>
<dbReference type="CDD" id="cd05390">
    <property type="entry name" value="HypB"/>
    <property type="match status" value="1"/>
</dbReference>
<protein>
    <submittedName>
        <fullName evidence="9">Hydrogenase nickel incorporation protein HypB</fullName>
    </submittedName>
</protein>
<gene>
    <name evidence="9" type="primary">hypB</name>
    <name evidence="9" type="ORF">ACFYXQ_05940</name>
</gene>
<dbReference type="PANTHER" id="PTHR30134:SF2">
    <property type="entry name" value="HYDROGENASE MATURATION FACTOR HYPB"/>
    <property type="match status" value="1"/>
</dbReference>
<reference evidence="9 10" key="1">
    <citation type="submission" date="2024-10" db="EMBL/GenBank/DDBJ databases">
        <title>The Natural Products Discovery Center: Release of the First 8490 Sequenced Strains for Exploring Actinobacteria Biosynthetic Diversity.</title>
        <authorList>
            <person name="Kalkreuter E."/>
            <person name="Kautsar S.A."/>
            <person name="Yang D."/>
            <person name="Bader C.D."/>
            <person name="Teijaro C.N."/>
            <person name="Fluegel L."/>
            <person name="Davis C.M."/>
            <person name="Simpson J.R."/>
            <person name="Lauterbach L."/>
            <person name="Steele A.D."/>
            <person name="Gui C."/>
            <person name="Meng S."/>
            <person name="Li G."/>
            <person name="Viehrig K."/>
            <person name="Ye F."/>
            <person name="Su P."/>
            <person name="Kiefer A.F."/>
            <person name="Nichols A."/>
            <person name="Cepeda A.J."/>
            <person name="Yan W."/>
            <person name="Fan B."/>
            <person name="Jiang Y."/>
            <person name="Adhikari A."/>
            <person name="Zheng C.-J."/>
            <person name="Schuster L."/>
            <person name="Cowan T.M."/>
            <person name="Smanski M.J."/>
            <person name="Chevrette M.G."/>
            <person name="De Carvalho L.P.S."/>
            <person name="Shen B."/>
        </authorList>
    </citation>
    <scope>NUCLEOTIDE SEQUENCE [LARGE SCALE GENOMIC DNA]</scope>
    <source>
        <strain evidence="9 10">NPDC002593</strain>
    </source>
</reference>
<dbReference type="Pfam" id="PF02492">
    <property type="entry name" value="cobW"/>
    <property type="match status" value="1"/>
</dbReference>
<accession>A0ABW6RTH6</accession>
<dbReference type="Gene3D" id="3.40.50.300">
    <property type="entry name" value="P-loop containing nucleotide triphosphate hydrolases"/>
    <property type="match status" value="1"/>
</dbReference>